<dbReference type="RefSeq" id="WP_047763762.1">
    <property type="nucleotide sequence ID" value="NZ_LAQL01000005.1"/>
</dbReference>
<dbReference type="Gene3D" id="1.10.3720.10">
    <property type="entry name" value="MetI-like"/>
    <property type="match status" value="1"/>
</dbReference>
<feature type="transmembrane region" description="Helical" evidence="9">
    <location>
        <begin position="186"/>
        <end position="206"/>
    </location>
</feature>
<dbReference type="PANTHER" id="PTHR30614:SF0">
    <property type="entry name" value="L-CYSTINE TRANSPORT SYSTEM PERMEASE PROTEIN TCYL"/>
    <property type="match status" value="1"/>
</dbReference>
<evidence type="ECO:0000313" key="11">
    <source>
        <dbReference type="EMBL" id="KLN61213.1"/>
    </source>
</evidence>
<dbReference type="NCBIfam" id="TIGR01726">
    <property type="entry name" value="HEQRo_perm_3TM"/>
    <property type="match status" value="1"/>
</dbReference>
<dbReference type="PANTHER" id="PTHR30614">
    <property type="entry name" value="MEMBRANE COMPONENT OF AMINO ACID ABC TRANSPORTER"/>
    <property type="match status" value="1"/>
</dbReference>
<keyword evidence="3 9" id="KW-0813">Transport</keyword>
<feature type="transmembrane region" description="Helical" evidence="9">
    <location>
        <begin position="55"/>
        <end position="78"/>
    </location>
</feature>
<gene>
    <name evidence="11" type="ORF">WH96_08655</name>
</gene>
<dbReference type="PATRIC" id="fig|1489064.4.peg.2999"/>
<evidence type="ECO:0000256" key="3">
    <source>
        <dbReference type="ARBA" id="ARBA00022448"/>
    </source>
</evidence>
<dbReference type="SUPFAM" id="SSF161098">
    <property type="entry name" value="MetI-like"/>
    <property type="match status" value="1"/>
</dbReference>
<dbReference type="InterPro" id="IPR000515">
    <property type="entry name" value="MetI-like"/>
</dbReference>
<evidence type="ECO:0000313" key="12">
    <source>
        <dbReference type="Proteomes" id="UP000035444"/>
    </source>
</evidence>
<evidence type="ECO:0000259" key="10">
    <source>
        <dbReference type="PROSITE" id="PS50928"/>
    </source>
</evidence>
<dbReference type="InterPro" id="IPR010065">
    <property type="entry name" value="AA_ABC_transptr_permease_3TM"/>
</dbReference>
<evidence type="ECO:0000256" key="7">
    <source>
        <dbReference type="ARBA" id="ARBA00022989"/>
    </source>
</evidence>
<dbReference type="AlphaFoldDB" id="A0A0H2MFS6"/>
<comment type="subcellular location">
    <subcellularLocation>
        <location evidence="1">Cell inner membrane</location>
        <topology evidence="1">Multi-pass membrane protein</topology>
    </subcellularLocation>
    <subcellularLocation>
        <location evidence="9">Cell membrane</location>
        <topology evidence="9">Multi-pass membrane protein</topology>
    </subcellularLocation>
</comment>
<evidence type="ECO:0000256" key="5">
    <source>
        <dbReference type="ARBA" id="ARBA00022692"/>
    </source>
</evidence>
<dbReference type="GO" id="GO:0015184">
    <property type="term" value="F:L-cystine transmembrane transporter activity"/>
    <property type="evidence" value="ECO:0007669"/>
    <property type="project" value="TreeGrafter"/>
</dbReference>
<evidence type="ECO:0000256" key="4">
    <source>
        <dbReference type="ARBA" id="ARBA00022475"/>
    </source>
</evidence>
<dbReference type="GO" id="GO:0043190">
    <property type="term" value="C:ATP-binding cassette (ABC) transporter complex"/>
    <property type="evidence" value="ECO:0007669"/>
    <property type="project" value="InterPro"/>
</dbReference>
<keyword evidence="4" id="KW-1003">Cell membrane</keyword>
<feature type="domain" description="ABC transmembrane type-1" evidence="10">
    <location>
        <begin position="19"/>
        <end position="207"/>
    </location>
</feature>
<comment type="similarity">
    <text evidence="2">Belongs to the binding-protein-dependent transport system permease family. HisMQ subfamily.</text>
</comment>
<protein>
    <submittedName>
        <fullName evidence="11">Amino acid ABC transporter permease</fullName>
    </submittedName>
</protein>
<dbReference type="STRING" id="1489064.WH96_08655"/>
<evidence type="ECO:0000256" key="9">
    <source>
        <dbReference type="RuleBase" id="RU363032"/>
    </source>
</evidence>
<sequence>MDVIVDLILKSAPFLMKGAAFTIGLSAGSMILGLSLGFLIAFMHLSPTRLIRWPAMFFISFIRGTPLIVQLFLIYYGLPEFGIRLDPIPAALLGLSLNVGGYTGEILRGAIQSVDKSHWEAAYSIGMTPAQAMRRSILPQAIRVALPALGNTFLSLIKDTAIAATIQVPELFRQAQLISARTYEVFAMYLSAAAIYWILCIILSRLQSKMEQRSNRHLRAN</sequence>
<keyword evidence="8 9" id="KW-0472">Membrane</keyword>
<keyword evidence="7 9" id="KW-1133">Transmembrane helix</keyword>
<evidence type="ECO:0000256" key="6">
    <source>
        <dbReference type="ARBA" id="ARBA00022970"/>
    </source>
</evidence>
<keyword evidence="12" id="KW-1185">Reference proteome</keyword>
<evidence type="ECO:0000256" key="1">
    <source>
        <dbReference type="ARBA" id="ARBA00004429"/>
    </source>
</evidence>
<name>A0A0H2MFS6_9PROT</name>
<dbReference type="InterPro" id="IPR043429">
    <property type="entry name" value="ArtM/GltK/GlnP/TcyL/YhdX-like"/>
</dbReference>
<keyword evidence="6" id="KW-0029">Amino-acid transport</keyword>
<accession>A0A0H2MFS6</accession>
<dbReference type="Proteomes" id="UP000035444">
    <property type="component" value="Unassembled WGS sequence"/>
</dbReference>
<dbReference type="FunFam" id="1.10.3720.10:FF:000009">
    <property type="entry name" value="Amino acid ABC transporter permease"/>
    <property type="match status" value="1"/>
</dbReference>
<feature type="transmembrane region" description="Helical" evidence="9">
    <location>
        <begin position="20"/>
        <end position="43"/>
    </location>
</feature>
<dbReference type="Pfam" id="PF00528">
    <property type="entry name" value="BPD_transp_1"/>
    <property type="match status" value="1"/>
</dbReference>
<organism evidence="11 12">
    <name type="scientific">Kiloniella spongiae</name>
    <dbReference type="NCBI Taxonomy" id="1489064"/>
    <lineage>
        <taxon>Bacteria</taxon>
        <taxon>Pseudomonadati</taxon>
        <taxon>Pseudomonadota</taxon>
        <taxon>Alphaproteobacteria</taxon>
        <taxon>Rhodospirillales</taxon>
        <taxon>Kiloniellaceae</taxon>
        <taxon>Kiloniella</taxon>
    </lineage>
</organism>
<dbReference type="InterPro" id="IPR035906">
    <property type="entry name" value="MetI-like_sf"/>
</dbReference>
<dbReference type="CDD" id="cd06261">
    <property type="entry name" value="TM_PBP2"/>
    <property type="match status" value="1"/>
</dbReference>
<proteinExistence type="inferred from homology"/>
<evidence type="ECO:0000256" key="2">
    <source>
        <dbReference type="ARBA" id="ARBA00010072"/>
    </source>
</evidence>
<evidence type="ECO:0000256" key="8">
    <source>
        <dbReference type="ARBA" id="ARBA00023136"/>
    </source>
</evidence>
<dbReference type="OrthoDB" id="9814902at2"/>
<comment type="caution">
    <text evidence="11">The sequence shown here is derived from an EMBL/GenBank/DDBJ whole genome shotgun (WGS) entry which is preliminary data.</text>
</comment>
<dbReference type="PROSITE" id="PS50928">
    <property type="entry name" value="ABC_TM1"/>
    <property type="match status" value="1"/>
</dbReference>
<dbReference type="NCBIfam" id="NF011680">
    <property type="entry name" value="PRK15100.1"/>
    <property type="match status" value="1"/>
</dbReference>
<dbReference type="EMBL" id="LAQL01000005">
    <property type="protein sequence ID" value="KLN61213.1"/>
    <property type="molecule type" value="Genomic_DNA"/>
</dbReference>
<keyword evidence="5 9" id="KW-0812">Transmembrane</keyword>
<reference evidence="11 12" key="1">
    <citation type="submission" date="2015-03" db="EMBL/GenBank/DDBJ databases">
        <title>Genome Sequence of Kiloniella spongiae MEBiC09566, isolated from a marine sponge.</title>
        <authorList>
            <person name="Shao Z."/>
            <person name="Wang L."/>
            <person name="Li X."/>
        </authorList>
    </citation>
    <scope>NUCLEOTIDE SEQUENCE [LARGE SCALE GENOMIC DNA]</scope>
    <source>
        <strain evidence="11 12">MEBiC09566</strain>
    </source>
</reference>